<dbReference type="OMA" id="VIYNAFE"/>
<dbReference type="Proteomes" id="UP000184267">
    <property type="component" value="Unassembled WGS sequence"/>
</dbReference>
<protein>
    <submittedName>
        <fullName evidence="1">Uncharacterized protein</fullName>
    </submittedName>
</protein>
<evidence type="ECO:0000313" key="1">
    <source>
        <dbReference type="EMBL" id="OJT13121.1"/>
    </source>
</evidence>
<dbReference type="OrthoDB" id="10406014at2759"/>
<accession>A0A1M2VZS7</accession>
<name>A0A1M2VZS7_TRAPU</name>
<proteinExistence type="predicted"/>
<keyword evidence="2" id="KW-1185">Reference proteome</keyword>
<sequence>MAAASNQWAAVGDAVNSLSLVETGVTIVRFSLGMLSGWGTVEFAKRLGPGGYSRRLTELETIINSWDAVLSNLTPATIGRIDAEHGQGSVALMHLRLGT</sequence>
<dbReference type="EMBL" id="MNAD01000425">
    <property type="protein sequence ID" value="OJT13121.1"/>
    <property type="molecule type" value="Genomic_DNA"/>
</dbReference>
<comment type="caution">
    <text evidence="1">The sequence shown here is derived from an EMBL/GenBank/DDBJ whole genome shotgun (WGS) entry which is preliminary data.</text>
</comment>
<gene>
    <name evidence="1" type="ORF">TRAPUB_10325</name>
</gene>
<evidence type="ECO:0000313" key="2">
    <source>
        <dbReference type="Proteomes" id="UP000184267"/>
    </source>
</evidence>
<organism evidence="1 2">
    <name type="scientific">Trametes pubescens</name>
    <name type="common">White-rot fungus</name>
    <dbReference type="NCBI Taxonomy" id="154538"/>
    <lineage>
        <taxon>Eukaryota</taxon>
        <taxon>Fungi</taxon>
        <taxon>Dikarya</taxon>
        <taxon>Basidiomycota</taxon>
        <taxon>Agaricomycotina</taxon>
        <taxon>Agaricomycetes</taxon>
        <taxon>Polyporales</taxon>
        <taxon>Polyporaceae</taxon>
        <taxon>Trametes</taxon>
    </lineage>
</organism>
<reference evidence="1 2" key="1">
    <citation type="submission" date="2016-10" db="EMBL/GenBank/DDBJ databases">
        <title>Genome sequence of the basidiomycete white-rot fungus Trametes pubescens.</title>
        <authorList>
            <person name="Makela M.R."/>
            <person name="Granchi Z."/>
            <person name="Peng M."/>
            <person name="De Vries R.P."/>
            <person name="Grigoriev I."/>
            <person name="Riley R."/>
            <person name="Hilden K."/>
        </authorList>
    </citation>
    <scope>NUCLEOTIDE SEQUENCE [LARGE SCALE GENOMIC DNA]</scope>
    <source>
        <strain evidence="1 2">FBCC735</strain>
    </source>
</reference>
<dbReference type="AlphaFoldDB" id="A0A1M2VZS7"/>